<dbReference type="InterPro" id="IPR010461">
    <property type="entry name" value="ComK"/>
</dbReference>
<accession>A0A2W7N273</accession>
<dbReference type="GO" id="GO:0030420">
    <property type="term" value="P:establishment of competence for transformation"/>
    <property type="evidence" value="ECO:0007669"/>
    <property type="project" value="InterPro"/>
</dbReference>
<dbReference type="OrthoDB" id="2417337at2"/>
<dbReference type="Proteomes" id="UP000248646">
    <property type="component" value="Unassembled WGS sequence"/>
</dbReference>
<keyword evidence="2" id="KW-1185">Reference proteome</keyword>
<evidence type="ECO:0000313" key="2">
    <source>
        <dbReference type="Proteomes" id="UP000248646"/>
    </source>
</evidence>
<evidence type="ECO:0000313" key="1">
    <source>
        <dbReference type="EMBL" id="PZX04896.1"/>
    </source>
</evidence>
<dbReference type="EMBL" id="QKZI01000003">
    <property type="protein sequence ID" value="PZX04896.1"/>
    <property type="molecule type" value="Genomic_DNA"/>
</dbReference>
<comment type="caution">
    <text evidence="1">The sequence shown here is derived from an EMBL/GenBank/DDBJ whole genome shotgun (WGS) entry which is preliminary data.</text>
</comment>
<proteinExistence type="predicted"/>
<dbReference type="Pfam" id="PF06338">
    <property type="entry name" value="ComK"/>
    <property type="match status" value="1"/>
</dbReference>
<name>A0A2W7N273_9BACI</name>
<dbReference type="AlphaFoldDB" id="A0A2W7N273"/>
<reference evidence="1 2" key="1">
    <citation type="submission" date="2018-06" db="EMBL/GenBank/DDBJ databases">
        <title>Genomic Encyclopedia of Type Strains, Phase IV (KMG-IV): sequencing the most valuable type-strain genomes for metagenomic binning, comparative biology and taxonomic classification.</title>
        <authorList>
            <person name="Goeker M."/>
        </authorList>
    </citation>
    <scope>NUCLEOTIDE SEQUENCE [LARGE SCALE GENOMIC DNA]</scope>
    <source>
        <strain evidence="1 2">DSM 5</strain>
    </source>
</reference>
<sequence length="174" mass="19541">MTILKNEPPFVISFETAVLESIRVQNKVFTRVTLNSGEEFVVNLKPYDIIKKSCSHYGTIIKLVKKNSRDAIGNVYKLPLVISHDFGIPCIFFPLLSEKSDFNVWFSLDAIQTFSSSDDGGSLIFLKNGKIIPVNCSPTTMTTQFARSSTLKNIHQSKMRKLSSNSLVTEIEPF</sequence>
<dbReference type="RefSeq" id="WP_111439548.1">
    <property type="nucleotide sequence ID" value="NZ_QKZI01000003.1"/>
</dbReference>
<protein>
    <submittedName>
        <fullName evidence="1">Competence protein ComK</fullName>
    </submittedName>
</protein>
<gene>
    <name evidence="1" type="ORF">C7437_103147</name>
</gene>
<organism evidence="1 2">
    <name type="scientific">Psychrobacillus insolitus</name>
    <dbReference type="NCBI Taxonomy" id="1461"/>
    <lineage>
        <taxon>Bacteria</taxon>
        <taxon>Bacillati</taxon>
        <taxon>Bacillota</taxon>
        <taxon>Bacilli</taxon>
        <taxon>Bacillales</taxon>
        <taxon>Bacillaceae</taxon>
        <taxon>Psychrobacillus</taxon>
    </lineage>
</organism>